<accession>A0A015JRN4</accession>
<keyword evidence="3" id="KW-1185">Reference proteome</keyword>
<feature type="compositionally biased region" description="Polar residues" evidence="1">
    <location>
        <begin position="81"/>
        <end position="92"/>
    </location>
</feature>
<name>A0A015JRN4_RHIIW</name>
<sequence length="92" mass="10141">MIIYLSLKSQKVILKTTSSSEDEQFFKAMENPTVSTTQTNEVLHDFNKLKQEFIGRIQIISGSAEGSGTKGKGKEVETDTKNGIMNVNKNAS</sequence>
<gene>
    <name evidence="2" type="ORF">RirG_204850</name>
</gene>
<feature type="region of interest" description="Disordered" evidence="1">
    <location>
        <begin position="64"/>
        <end position="92"/>
    </location>
</feature>
<evidence type="ECO:0000313" key="3">
    <source>
        <dbReference type="Proteomes" id="UP000022910"/>
    </source>
</evidence>
<reference evidence="2 3" key="1">
    <citation type="submission" date="2014-02" db="EMBL/GenBank/DDBJ databases">
        <title>Single nucleus genome sequencing reveals high similarity among nuclei of an endomycorrhizal fungus.</title>
        <authorList>
            <person name="Lin K."/>
            <person name="Geurts R."/>
            <person name="Zhang Z."/>
            <person name="Limpens E."/>
            <person name="Saunders D.G."/>
            <person name="Mu D."/>
            <person name="Pang E."/>
            <person name="Cao H."/>
            <person name="Cha H."/>
            <person name="Lin T."/>
            <person name="Zhou Q."/>
            <person name="Shang Y."/>
            <person name="Li Y."/>
            <person name="Ivanov S."/>
            <person name="Sharma T."/>
            <person name="Velzen R.V."/>
            <person name="Ruijter N.D."/>
            <person name="Aanen D.K."/>
            <person name="Win J."/>
            <person name="Kamoun S."/>
            <person name="Bisseling T."/>
            <person name="Huang S."/>
        </authorList>
    </citation>
    <scope>NUCLEOTIDE SEQUENCE [LARGE SCALE GENOMIC DNA]</scope>
    <source>
        <strain evidence="3">DAOM197198w</strain>
    </source>
</reference>
<comment type="caution">
    <text evidence="2">The sequence shown here is derived from an EMBL/GenBank/DDBJ whole genome shotgun (WGS) entry which is preliminary data.</text>
</comment>
<dbReference type="HOGENOM" id="CLU_2414467_0_0_1"/>
<dbReference type="EMBL" id="JEMT01027294">
    <property type="protein sequence ID" value="EXX57689.1"/>
    <property type="molecule type" value="Genomic_DNA"/>
</dbReference>
<organism evidence="2 3">
    <name type="scientific">Rhizophagus irregularis (strain DAOM 197198w)</name>
    <name type="common">Glomus intraradices</name>
    <dbReference type="NCBI Taxonomy" id="1432141"/>
    <lineage>
        <taxon>Eukaryota</taxon>
        <taxon>Fungi</taxon>
        <taxon>Fungi incertae sedis</taxon>
        <taxon>Mucoromycota</taxon>
        <taxon>Glomeromycotina</taxon>
        <taxon>Glomeromycetes</taxon>
        <taxon>Glomerales</taxon>
        <taxon>Glomeraceae</taxon>
        <taxon>Rhizophagus</taxon>
    </lineage>
</organism>
<evidence type="ECO:0000256" key="1">
    <source>
        <dbReference type="SAM" id="MobiDB-lite"/>
    </source>
</evidence>
<proteinExistence type="predicted"/>
<protein>
    <submittedName>
        <fullName evidence="2">Uncharacterized protein</fullName>
    </submittedName>
</protein>
<dbReference type="AlphaFoldDB" id="A0A015JRN4"/>
<dbReference type="Proteomes" id="UP000022910">
    <property type="component" value="Unassembled WGS sequence"/>
</dbReference>
<dbReference type="OrthoDB" id="10391024at2759"/>
<evidence type="ECO:0000313" key="2">
    <source>
        <dbReference type="EMBL" id="EXX57689.1"/>
    </source>
</evidence>